<dbReference type="GO" id="GO:0000428">
    <property type="term" value="C:DNA-directed RNA polymerase complex"/>
    <property type="evidence" value="ECO:0007669"/>
    <property type="project" value="UniProtKB-KW"/>
</dbReference>
<name>A0ABM3GKZ6_NEOLC</name>
<evidence type="ECO:0000256" key="1">
    <source>
        <dbReference type="ARBA" id="ARBA00004123"/>
    </source>
</evidence>
<keyword evidence="7" id="KW-1185">Reference proteome</keyword>
<sequence>MAGKVIDAKTWTLLELRGLLEDEDSHVYFERCKKHLGLHPFHLSNLNTALKEILGSTLNSYDAKLNGIILSYKNPKILNKVATILNDACFIHVDIEADFYIFRPNIGDELKGIVNKKSQDHVGILLNKVFNVSIPRPDEDENWPGFYTQIGQEVRFTITYLELKGRLPYIRGSMDAENYLRNCKPLDDTFDAVDEDDEPVAKPNAIKFSYSDEEGEEDSNEFVVDRKSRVNKVIHTRDDSDIDEKLLPRKLKELENDDSEDEIHAKKMEKHKAKTNISFPEIKLDLYGEDPINEDRDIDDELYPKSKILKKETNRDEVPTKKKKRNKVKMEETSADLEKSVRHISENSDVVEETLPPKSKKLKREHIDDKTCVKKSLKPKAEVEVTYCDIESGMYERNAYQMKTESGNEQSTKIHKIKAEVLSSEAESDVNKTKQSELPNERRKKKHKVKLEVFALENESDISMPNGNIRIENDFSENKSKKKYKIKTEAISLET</sequence>
<keyword evidence="2 8" id="KW-0240">DNA-directed RNA polymerase</keyword>
<keyword evidence="3" id="KW-0804">Transcription</keyword>
<feature type="compositionally biased region" description="Basic and acidic residues" evidence="5">
    <location>
        <begin position="429"/>
        <end position="441"/>
    </location>
</feature>
<evidence type="ECO:0000256" key="2">
    <source>
        <dbReference type="ARBA" id="ARBA00022478"/>
    </source>
</evidence>
<dbReference type="InterPro" id="IPR041178">
    <property type="entry name" value="RPA43_OB"/>
</dbReference>
<dbReference type="PANTHER" id="PTHR12709:SF5">
    <property type="entry name" value="DNA-DIRECTED RNA POLYMERASE I SUBUNIT RPA43"/>
    <property type="match status" value="1"/>
</dbReference>
<reference evidence="8" key="1">
    <citation type="submission" date="2025-08" db="UniProtKB">
        <authorList>
            <consortium name="RefSeq"/>
        </authorList>
    </citation>
    <scope>IDENTIFICATION</scope>
    <source>
        <tissue evidence="8">Thorax and Abdomen</tissue>
    </source>
</reference>
<evidence type="ECO:0000313" key="7">
    <source>
        <dbReference type="Proteomes" id="UP000829291"/>
    </source>
</evidence>
<evidence type="ECO:0000259" key="6">
    <source>
        <dbReference type="Pfam" id="PF17875"/>
    </source>
</evidence>
<feature type="compositionally biased region" description="Basic and acidic residues" evidence="5">
    <location>
        <begin position="310"/>
        <end position="320"/>
    </location>
</feature>
<keyword evidence="4" id="KW-0539">Nucleus</keyword>
<dbReference type="RefSeq" id="XP_046600947.1">
    <property type="nucleotide sequence ID" value="XM_046744991.1"/>
</dbReference>
<dbReference type="InterPro" id="IPR036898">
    <property type="entry name" value="RNA_pol_Rpb7-like_N_sf"/>
</dbReference>
<dbReference type="PANTHER" id="PTHR12709">
    <property type="entry name" value="DNA-DIRECTED RNA POLYMERASE II, III"/>
    <property type="match status" value="1"/>
</dbReference>
<dbReference type="Pfam" id="PF17875">
    <property type="entry name" value="RPA43_OB"/>
    <property type="match status" value="1"/>
</dbReference>
<evidence type="ECO:0000256" key="3">
    <source>
        <dbReference type="ARBA" id="ARBA00023163"/>
    </source>
</evidence>
<feature type="compositionally biased region" description="Basic and acidic residues" evidence="5">
    <location>
        <begin position="328"/>
        <end position="346"/>
    </location>
</feature>
<dbReference type="Gene3D" id="3.30.1490.120">
    <property type="entry name" value="RNA polymerase Rpb7-like, N-terminal domain"/>
    <property type="match status" value="1"/>
</dbReference>
<gene>
    <name evidence="8" type="primary">LOC107225965</name>
</gene>
<dbReference type="Gene3D" id="2.40.50.1060">
    <property type="match status" value="1"/>
</dbReference>
<organism evidence="7 8">
    <name type="scientific">Neodiprion lecontei</name>
    <name type="common">Redheaded pine sawfly</name>
    <dbReference type="NCBI Taxonomy" id="441921"/>
    <lineage>
        <taxon>Eukaryota</taxon>
        <taxon>Metazoa</taxon>
        <taxon>Ecdysozoa</taxon>
        <taxon>Arthropoda</taxon>
        <taxon>Hexapoda</taxon>
        <taxon>Insecta</taxon>
        <taxon>Pterygota</taxon>
        <taxon>Neoptera</taxon>
        <taxon>Endopterygota</taxon>
        <taxon>Hymenoptera</taxon>
        <taxon>Tenthredinoidea</taxon>
        <taxon>Diprionidae</taxon>
        <taxon>Diprioninae</taxon>
        <taxon>Neodiprion</taxon>
    </lineage>
</organism>
<feature type="domain" description="RPA43 OB" evidence="6">
    <location>
        <begin position="104"/>
        <end position="188"/>
    </location>
</feature>
<proteinExistence type="predicted"/>
<dbReference type="InterPro" id="IPR045113">
    <property type="entry name" value="Rpb7-like"/>
</dbReference>
<feature type="region of interest" description="Disordered" evidence="5">
    <location>
        <begin position="310"/>
        <end position="365"/>
    </location>
</feature>
<comment type="subcellular location">
    <subcellularLocation>
        <location evidence="1">Nucleus</location>
    </subcellularLocation>
</comment>
<evidence type="ECO:0000256" key="5">
    <source>
        <dbReference type="SAM" id="MobiDB-lite"/>
    </source>
</evidence>
<dbReference type="GeneID" id="107225965"/>
<evidence type="ECO:0000313" key="8">
    <source>
        <dbReference type="RefSeq" id="XP_046600947.1"/>
    </source>
</evidence>
<protein>
    <submittedName>
        <fullName evidence="8">DNA-directed RNA polymerase I subunit RPA43</fullName>
    </submittedName>
</protein>
<dbReference type="Proteomes" id="UP000829291">
    <property type="component" value="Chromosome 7"/>
</dbReference>
<evidence type="ECO:0000256" key="4">
    <source>
        <dbReference type="ARBA" id="ARBA00023242"/>
    </source>
</evidence>
<accession>A0ABM3GKZ6</accession>
<feature type="region of interest" description="Disordered" evidence="5">
    <location>
        <begin position="422"/>
        <end position="446"/>
    </location>
</feature>